<sequence>MYTDIPVIKIAMNNGFASVAAFNKVFKEKMELFDGSL</sequence>
<gene>
    <name evidence="4" type="ORF">ERS852520_01265</name>
</gene>
<evidence type="ECO:0000259" key="3">
    <source>
        <dbReference type="PROSITE" id="PS01124"/>
    </source>
</evidence>
<evidence type="ECO:0000313" key="4">
    <source>
        <dbReference type="EMBL" id="CUP40206.1"/>
    </source>
</evidence>
<dbReference type="AlphaFoldDB" id="A0A174MXJ7"/>
<dbReference type="InterPro" id="IPR009057">
    <property type="entry name" value="Homeodomain-like_sf"/>
</dbReference>
<dbReference type="GO" id="GO:0003700">
    <property type="term" value="F:DNA-binding transcription factor activity"/>
    <property type="evidence" value="ECO:0007669"/>
    <property type="project" value="InterPro"/>
</dbReference>
<evidence type="ECO:0000313" key="5">
    <source>
        <dbReference type="Proteomes" id="UP000095564"/>
    </source>
</evidence>
<accession>A0A174MXJ7</accession>
<protein>
    <recommendedName>
        <fullName evidence="3">HTH araC/xylS-type domain-containing protein</fullName>
    </recommendedName>
</protein>
<dbReference type="Gene3D" id="1.10.10.60">
    <property type="entry name" value="Homeodomain-like"/>
    <property type="match status" value="1"/>
</dbReference>
<dbReference type="EMBL" id="CZAU01000010">
    <property type="protein sequence ID" value="CUP40206.1"/>
    <property type="molecule type" value="Genomic_DNA"/>
</dbReference>
<keyword evidence="1" id="KW-0805">Transcription regulation</keyword>
<dbReference type="Proteomes" id="UP000095564">
    <property type="component" value="Unassembled WGS sequence"/>
</dbReference>
<dbReference type="InterPro" id="IPR018060">
    <property type="entry name" value="HTH_AraC"/>
</dbReference>
<dbReference type="PROSITE" id="PS01124">
    <property type="entry name" value="HTH_ARAC_FAMILY_2"/>
    <property type="match status" value="1"/>
</dbReference>
<dbReference type="GO" id="GO:0043565">
    <property type="term" value="F:sequence-specific DNA binding"/>
    <property type="evidence" value="ECO:0007669"/>
    <property type="project" value="InterPro"/>
</dbReference>
<feature type="domain" description="HTH araC/xylS-type" evidence="3">
    <location>
        <begin position="1"/>
        <end position="37"/>
    </location>
</feature>
<organism evidence="4 5">
    <name type="scientific">Anaerostipes hadrus</name>
    <dbReference type="NCBI Taxonomy" id="649756"/>
    <lineage>
        <taxon>Bacteria</taxon>
        <taxon>Bacillati</taxon>
        <taxon>Bacillota</taxon>
        <taxon>Clostridia</taxon>
        <taxon>Lachnospirales</taxon>
        <taxon>Lachnospiraceae</taxon>
        <taxon>Anaerostipes</taxon>
    </lineage>
</organism>
<evidence type="ECO:0000256" key="2">
    <source>
        <dbReference type="ARBA" id="ARBA00023163"/>
    </source>
</evidence>
<keyword evidence="2" id="KW-0804">Transcription</keyword>
<reference evidence="4 5" key="1">
    <citation type="submission" date="2015-09" db="EMBL/GenBank/DDBJ databases">
        <authorList>
            <consortium name="Pathogen Informatics"/>
        </authorList>
    </citation>
    <scope>NUCLEOTIDE SEQUENCE [LARGE SCALE GENOMIC DNA]</scope>
    <source>
        <strain evidence="4 5">2789STDY5834908</strain>
    </source>
</reference>
<name>A0A174MXJ7_ANAHA</name>
<proteinExistence type="predicted"/>
<dbReference type="SUPFAM" id="SSF46689">
    <property type="entry name" value="Homeodomain-like"/>
    <property type="match status" value="1"/>
</dbReference>
<evidence type="ECO:0000256" key="1">
    <source>
        <dbReference type="ARBA" id="ARBA00023015"/>
    </source>
</evidence>